<name>A0A1H9VQ68_9CORY</name>
<dbReference type="AlphaFoldDB" id="A0A1H9VQ68"/>
<dbReference type="Gene3D" id="3.30.230.10">
    <property type="match status" value="1"/>
</dbReference>
<dbReference type="InterPro" id="IPR019539">
    <property type="entry name" value="GalKase_N"/>
</dbReference>
<dbReference type="STRING" id="1121357.SAMN05661109_02340"/>
<evidence type="ECO:0000313" key="4">
    <source>
        <dbReference type="EMBL" id="SES23517.1"/>
    </source>
</evidence>
<keyword evidence="4" id="KW-0808">Transferase</keyword>
<dbReference type="SUPFAM" id="SSF54211">
    <property type="entry name" value="Ribosomal protein S5 domain 2-like"/>
    <property type="match status" value="1"/>
</dbReference>
<dbReference type="InterPro" id="IPR014721">
    <property type="entry name" value="Ribsml_uS5_D2-typ_fold_subgr"/>
</dbReference>
<organism evidence="4 5">
    <name type="scientific">Corynebacterium cystitidis DSM 20524</name>
    <dbReference type="NCBI Taxonomy" id="1121357"/>
    <lineage>
        <taxon>Bacteria</taxon>
        <taxon>Bacillati</taxon>
        <taxon>Actinomycetota</taxon>
        <taxon>Actinomycetes</taxon>
        <taxon>Mycobacteriales</taxon>
        <taxon>Corynebacteriaceae</taxon>
        <taxon>Corynebacterium</taxon>
    </lineage>
</organism>
<dbReference type="EMBL" id="FOGQ01000013">
    <property type="protein sequence ID" value="SES23517.1"/>
    <property type="molecule type" value="Genomic_DNA"/>
</dbReference>
<dbReference type="Proteomes" id="UP000198929">
    <property type="component" value="Unassembled WGS sequence"/>
</dbReference>
<dbReference type="Pfam" id="PF10509">
    <property type="entry name" value="GalKase_gal_bdg"/>
    <property type="match status" value="1"/>
</dbReference>
<reference evidence="5" key="1">
    <citation type="submission" date="2016-10" db="EMBL/GenBank/DDBJ databases">
        <authorList>
            <person name="Varghese N."/>
            <person name="Submissions S."/>
        </authorList>
    </citation>
    <scope>NUCLEOTIDE SEQUENCE [LARGE SCALE GENOMIC DNA]</scope>
    <source>
        <strain evidence="5">DSM 20524</strain>
    </source>
</reference>
<evidence type="ECO:0000256" key="1">
    <source>
        <dbReference type="ARBA" id="ARBA00022741"/>
    </source>
</evidence>
<protein>
    <submittedName>
        <fullName evidence="4">Galactokinase</fullName>
    </submittedName>
</protein>
<dbReference type="PRINTS" id="PR00959">
    <property type="entry name" value="MEVGALKINASE"/>
</dbReference>
<proteinExistence type="predicted"/>
<dbReference type="RefSeq" id="WP_092260351.1">
    <property type="nucleotide sequence ID" value="NZ_CP047199.1"/>
</dbReference>
<sequence length="418" mass="44678">MPLWSAPATAPADRVATTHQELTGKTPRQIADAPATWVLIGENVDHYGGVTIVGLSDLRAAVAYSERDDDTIRVTFRTANSTELNDDTTLDAVAELANSRHANPDADEEPVVEELGIAIRFGGIVHTLMSRQMLSRDTPGLDITVESDIPLGAGLGAMYAADAALALALLADNDDINEAPLRTRIAEVCTQSVDQYSSMPVLRARHTAALRGVGETISVIDYADGSVTQAPHPQRAGVEVFAVAKTLGKADDSQAKLIADRRAFITKVCQNFGTESLRSIPDSTPRAVAWLEAVRQVKGTDGLPSVEEAKGWLEFSENETLRSMAVAKALRSRNTNDLFHLLNTPNHTHGLDTPDDIVQLMPLRGAVAARPAAAGMSQAVIAFVPLQKAHNFGADLADDGFHVFSIARGKVAGLVDKR</sequence>
<evidence type="ECO:0000256" key="2">
    <source>
        <dbReference type="ARBA" id="ARBA00022840"/>
    </source>
</evidence>
<keyword evidence="1" id="KW-0547">Nucleotide-binding</keyword>
<keyword evidence="2" id="KW-0067">ATP-binding</keyword>
<evidence type="ECO:0000259" key="3">
    <source>
        <dbReference type="Pfam" id="PF10509"/>
    </source>
</evidence>
<keyword evidence="5" id="KW-1185">Reference proteome</keyword>
<evidence type="ECO:0000313" key="5">
    <source>
        <dbReference type="Proteomes" id="UP000198929"/>
    </source>
</evidence>
<accession>A0A1H9VQ68</accession>
<gene>
    <name evidence="4" type="ORF">SAMN05661109_02340</name>
</gene>
<keyword evidence="4" id="KW-0418">Kinase</keyword>
<dbReference type="GO" id="GO:0016301">
    <property type="term" value="F:kinase activity"/>
    <property type="evidence" value="ECO:0007669"/>
    <property type="project" value="UniProtKB-KW"/>
</dbReference>
<feature type="domain" description="Galactokinase N-terminal" evidence="3">
    <location>
        <begin position="18"/>
        <end position="65"/>
    </location>
</feature>
<dbReference type="InterPro" id="IPR020568">
    <property type="entry name" value="Ribosomal_Su5_D2-typ_SF"/>
</dbReference>